<dbReference type="GO" id="GO:0000025">
    <property type="term" value="P:maltose catabolic process"/>
    <property type="evidence" value="ECO:0007669"/>
    <property type="project" value="TreeGrafter"/>
</dbReference>
<dbReference type="SMART" id="SM00642">
    <property type="entry name" value="Aamy"/>
    <property type="match status" value="1"/>
</dbReference>
<evidence type="ECO:0000313" key="7">
    <source>
        <dbReference type="Proteomes" id="UP000027920"/>
    </source>
</evidence>
<organism evidence="6 7">
    <name type="scientific">Exophiala aquamarina CBS 119918</name>
    <dbReference type="NCBI Taxonomy" id="1182545"/>
    <lineage>
        <taxon>Eukaryota</taxon>
        <taxon>Fungi</taxon>
        <taxon>Dikarya</taxon>
        <taxon>Ascomycota</taxon>
        <taxon>Pezizomycotina</taxon>
        <taxon>Eurotiomycetes</taxon>
        <taxon>Chaetothyriomycetidae</taxon>
        <taxon>Chaetothyriales</taxon>
        <taxon>Herpotrichiellaceae</taxon>
        <taxon>Exophiala</taxon>
    </lineage>
</organism>
<dbReference type="PANTHER" id="PTHR10357:SF179">
    <property type="entry name" value="NEUTRAL AND BASIC AMINO ACID TRANSPORT PROTEIN RBAT"/>
    <property type="match status" value="1"/>
</dbReference>
<evidence type="ECO:0000313" key="6">
    <source>
        <dbReference type="EMBL" id="KEF52147.1"/>
    </source>
</evidence>
<dbReference type="GO" id="GO:0004575">
    <property type="term" value="F:sucrose alpha-glucosidase activity"/>
    <property type="evidence" value="ECO:0007669"/>
    <property type="project" value="TreeGrafter"/>
</dbReference>
<dbReference type="FunFam" id="3.20.20.80:FF:000064">
    <property type="entry name" value="Oligo-1,6-glucosidase"/>
    <property type="match status" value="1"/>
</dbReference>
<keyword evidence="7" id="KW-1185">Reference proteome</keyword>
<dbReference type="SUPFAM" id="SSF51011">
    <property type="entry name" value="Glycosyl hydrolase domain"/>
    <property type="match status" value="1"/>
</dbReference>
<evidence type="ECO:0000259" key="5">
    <source>
        <dbReference type="SMART" id="SM00642"/>
    </source>
</evidence>
<dbReference type="HOGENOM" id="CLU_006462_1_1_1"/>
<dbReference type="RefSeq" id="XP_013254737.1">
    <property type="nucleotide sequence ID" value="XM_013399283.1"/>
</dbReference>
<dbReference type="InterPro" id="IPR017853">
    <property type="entry name" value="GH"/>
</dbReference>
<name>A0A072NXI9_9EURO</name>
<dbReference type="VEuPathDB" id="FungiDB:A1O9_11773"/>
<dbReference type="GeneID" id="25286670"/>
<dbReference type="InterPro" id="IPR013780">
    <property type="entry name" value="Glyco_hydro_b"/>
</dbReference>
<keyword evidence="2" id="KW-0378">Hydrolase</keyword>
<feature type="domain" description="Glycosyl hydrolase family 13 catalytic" evidence="5">
    <location>
        <begin position="16"/>
        <end position="439"/>
    </location>
</feature>
<keyword evidence="3" id="KW-0326">Glycosidase</keyword>
<dbReference type="InterPro" id="IPR006047">
    <property type="entry name" value="GH13_cat_dom"/>
</dbReference>
<dbReference type="SUPFAM" id="SSF51445">
    <property type="entry name" value="(Trans)glycosidases"/>
    <property type="match status" value="1"/>
</dbReference>
<evidence type="ECO:0000256" key="2">
    <source>
        <dbReference type="ARBA" id="ARBA00022801"/>
    </source>
</evidence>
<keyword evidence="4" id="KW-0462">Maltose metabolism</keyword>
<dbReference type="EMBL" id="AMGV01000019">
    <property type="protein sequence ID" value="KEF52147.1"/>
    <property type="molecule type" value="Genomic_DNA"/>
</dbReference>
<dbReference type="OrthoDB" id="1740265at2759"/>
<dbReference type="InterPro" id="IPR045857">
    <property type="entry name" value="O16G_dom_2"/>
</dbReference>
<dbReference type="GO" id="GO:0004574">
    <property type="term" value="F:oligo-1,6-glucosidase activity"/>
    <property type="evidence" value="ECO:0007669"/>
    <property type="project" value="TreeGrafter"/>
</dbReference>
<dbReference type="GO" id="GO:0004556">
    <property type="term" value="F:alpha-amylase activity"/>
    <property type="evidence" value="ECO:0007669"/>
    <property type="project" value="TreeGrafter"/>
</dbReference>
<dbReference type="FunFam" id="3.20.20.80:FF:000087">
    <property type="entry name" value="Oligo-1,6-glucosidase IMA1"/>
    <property type="match status" value="1"/>
</dbReference>
<dbReference type="PANTHER" id="PTHR10357">
    <property type="entry name" value="ALPHA-AMYLASE FAMILY MEMBER"/>
    <property type="match status" value="1"/>
</dbReference>
<reference evidence="6 7" key="1">
    <citation type="submission" date="2013-03" db="EMBL/GenBank/DDBJ databases">
        <title>The Genome Sequence of Exophiala aquamarina CBS 119918.</title>
        <authorList>
            <consortium name="The Broad Institute Genomics Platform"/>
            <person name="Cuomo C."/>
            <person name="de Hoog S."/>
            <person name="Gorbushina A."/>
            <person name="Walker B."/>
            <person name="Young S.K."/>
            <person name="Zeng Q."/>
            <person name="Gargeya S."/>
            <person name="Fitzgerald M."/>
            <person name="Haas B."/>
            <person name="Abouelleil A."/>
            <person name="Allen A.W."/>
            <person name="Alvarado L."/>
            <person name="Arachchi H.M."/>
            <person name="Berlin A.M."/>
            <person name="Chapman S.B."/>
            <person name="Gainer-Dewar J."/>
            <person name="Goldberg J."/>
            <person name="Griggs A."/>
            <person name="Gujja S."/>
            <person name="Hansen M."/>
            <person name="Howarth C."/>
            <person name="Imamovic A."/>
            <person name="Ireland A."/>
            <person name="Larimer J."/>
            <person name="McCowan C."/>
            <person name="Murphy C."/>
            <person name="Pearson M."/>
            <person name="Poon T.W."/>
            <person name="Priest M."/>
            <person name="Roberts A."/>
            <person name="Saif S."/>
            <person name="Shea T."/>
            <person name="Sisk P."/>
            <person name="Sykes S."/>
            <person name="Wortman J."/>
            <person name="Nusbaum C."/>
            <person name="Birren B."/>
        </authorList>
    </citation>
    <scope>NUCLEOTIDE SEQUENCE [LARGE SCALE GENOMIC DNA]</scope>
    <source>
        <strain evidence="6 7">CBS 119918</strain>
    </source>
</reference>
<evidence type="ECO:0000256" key="4">
    <source>
        <dbReference type="ARBA" id="ARBA00026248"/>
    </source>
</evidence>
<evidence type="ECO:0000256" key="1">
    <source>
        <dbReference type="ARBA" id="ARBA00008061"/>
    </source>
</evidence>
<comment type="caution">
    <text evidence="6">The sequence shown here is derived from an EMBL/GenBank/DDBJ whole genome shotgun (WGS) entry which is preliminary data.</text>
</comment>
<evidence type="ECO:0000256" key="3">
    <source>
        <dbReference type="ARBA" id="ARBA00023295"/>
    </source>
</evidence>
<dbReference type="GO" id="GO:0033934">
    <property type="term" value="F:glucan 1,4-alpha-maltotriohydrolase activity"/>
    <property type="evidence" value="ECO:0007669"/>
    <property type="project" value="TreeGrafter"/>
</dbReference>
<dbReference type="Pfam" id="PF00128">
    <property type="entry name" value="Alpha-amylase"/>
    <property type="match status" value="1"/>
</dbReference>
<protein>
    <submittedName>
        <fullName evidence="6">Glucan 1,6-alpha-glucosidase</fullName>
    </submittedName>
</protein>
<dbReference type="CDD" id="cd11333">
    <property type="entry name" value="AmyAc_SI_OligoGlu_DGase"/>
    <property type="match status" value="1"/>
</dbReference>
<proteinExistence type="inferred from homology"/>
<dbReference type="GO" id="GO:0005987">
    <property type="term" value="P:sucrose catabolic process"/>
    <property type="evidence" value="ECO:0007669"/>
    <property type="project" value="TreeGrafter"/>
</dbReference>
<dbReference type="STRING" id="1182545.A0A072NXI9"/>
<gene>
    <name evidence="6" type="ORF">A1O9_11773</name>
</gene>
<comment type="similarity">
    <text evidence="1">Belongs to the glycosyl hydrolase 13 family.</text>
</comment>
<sequence length="584" mass="67468">MTAPKPNWWKASTCYQIWPASYKDSNGDGIGDIPGIISTLPYLKDLGIETIWLSPMYDSPQKDMGYDISNYEDIYPPYGTLADMDELIEKCHSLGMKLILDLVVNHTSDQHAWFIESRKDKTNQYADWYIWRDPKVIDGKRHPPNNWRATFGGSAWEYCEERDQYYLHLFVAEQPDLNWENEETRRAIYRSAIEFWLDKGIDGFRVDTANLYSKDTSYPDAPITAPGEPTQTSFQYYINGPRMHEWLKEIRESVLDKYGDVLMVGELPFTEPDEVLRYVSAEAREYSCVFDFDVVMLGNDYTTGAKKHHTGKHTLPQFKDAIAKCQHMLKGTDAWATVFLENHDQGRSLSRFATDKDAFREQAAKMLAVLLCCLTGTLFIYQGQEIGMYNHPEHWGIEDIRDIDSVTAYNDIRDRHEGDELWLKKAMKGIQAIGRDNARLPVHWDASHNAGFTTGSPWIRVHDEYEKTNVADQQKDPKSILNFWKKMIALRKDHADLLVFGMDFEVWDRHDRDVFTFTKTHPTTGDKLLVFLSFSDEAQPLHYPTGLKNVSKQLLISNVDELGKYLSPWEARAYLLKETKVNGA</sequence>
<dbReference type="Gene3D" id="3.20.20.80">
    <property type="entry name" value="Glycosidases"/>
    <property type="match status" value="1"/>
</dbReference>
<accession>A0A072NXI9</accession>
<dbReference type="Gene3D" id="2.60.40.1180">
    <property type="entry name" value="Golgi alpha-mannosidase II"/>
    <property type="match status" value="1"/>
</dbReference>
<dbReference type="AlphaFoldDB" id="A0A072NXI9"/>
<dbReference type="Proteomes" id="UP000027920">
    <property type="component" value="Unassembled WGS sequence"/>
</dbReference>
<dbReference type="FunFam" id="3.90.400.10:FF:000002">
    <property type="entry name" value="Sucrose isomerase"/>
    <property type="match status" value="1"/>
</dbReference>
<dbReference type="Gene3D" id="3.90.400.10">
    <property type="entry name" value="Oligo-1,6-glucosidase, Domain 2"/>
    <property type="match status" value="1"/>
</dbReference>